<proteinExistence type="predicted"/>
<dbReference type="EMBL" id="CP045483">
    <property type="protein sequence ID" value="QGR20168.1"/>
    <property type="molecule type" value="Genomic_DNA"/>
</dbReference>
<sequence>MKPLLLGIDGLSYSSFMKCNPRTLLMLFSSTFRGVVANKNKNNHPTPAWLSILEMTDDINESSFLSSLPDLKLIKITKAVAINIPITNPTYGEVKLPYDKTVPIKDELNKVKEAIFKNIDETPVIADVTALDRFLVNNGSIDKCEIYKEIDSFVKEIVNRVQDFIIFSPYGEPKDGKHEDYGVYLSTVPRPNEHDTVKLPELGILFSKLVKGDVFY</sequence>
<evidence type="ECO:0000313" key="2">
    <source>
        <dbReference type="Proteomes" id="UP000423396"/>
    </source>
</evidence>
<evidence type="ECO:0000313" key="1">
    <source>
        <dbReference type="EMBL" id="QGR20168.1"/>
    </source>
</evidence>
<name>A0A650CQV0_9CREN</name>
<dbReference type="AlphaFoldDB" id="A0A650CQV0"/>
<gene>
    <name evidence="1" type="ORF">D1868_09340</name>
</gene>
<accession>A0A650CQV0</accession>
<dbReference type="GeneID" id="42799272"/>
<organism evidence="1 2">
    <name type="scientific">Stygiolobus azoricus</name>
    <dbReference type="NCBI Taxonomy" id="41675"/>
    <lineage>
        <taxon>Archaea</taxon>
        <taxon>Thermoproteota</taxon>
        <taxon>Thermoprotei</taxon>
        <taxon>Sulfolobales</taxon>
        <taxon>Sulfolobaceae</taxon>
        <taxon>Stygiolobus</taxon>
    </lineage>
</organism>
<reference evidence="1 2" key="1">
    <citation type="submission" date="2019-10" db="EMBL/GenBank/DDBJ databases">
        <title>Genome Sequences from Six Type Strain Members of the Archaeal Family Sulfolobaceae: Acidianus ambivalens, Acidianus infernus, Metallosphaera prunae, Stygiolobus azoricus, Sulfolobus metallicus, and Sulfurisphaera ohwakuensis.</title>
        <authorList>
            <person name="Counts J.A."/>
            <person name="Kelly R.M."/>
        </authorList>
    </citation>
    <scope>NUCLEOTIDE SEQUENCE [LARGE SCALE GENOMIC DNA]</scope>
    <source>
        <strain evidence="1 2">FC6</strain>
    </source>
</reference>
<dbReference type="OrthoDB" id="33364at2157"/>
<dbReference type="RefSeq" id="WP_156007617.1">
    <property type="nucleotide sequence ID" value="NZ_CP045483.1"/>
</dbReference>
<dbReference type="Proteomes" id="UP000423396">
    <property type="component" value="Chromosome"/>
</dbReference>
<protein>
    <submittedName>
        <fullName evidence="1">Uncharacterized protein</fullName>
    </submittedName>
</protein>
<keyword evidence="2" id="KW-1185">Reference proteome</keyword>
<dbReference type="KEGG" id="sazo:D1868_09340"/>